<dbReference type="AlphaFoldDB" id="A0A7Z2VRL8"/>
<feature type="region of interest" description="Disordered" evidence="6">
    <location>
        <begin position="22"/>
        <end position="59"/>
    </location>
</feature>
<evidence type="ECO:0000256" key="7">
    <source>
        <dbReference type="SAM" id="SignalP"/>
    </source>
</evidence>
<feature type="chain" id="PRO_5039358956" evidence="7">
    <location>
        <begin position="21"/>
        <end position="564"/>
    </location>
</feature>
<evidence type="ECO:0000313" key="9">
    <source>
        <dbReference type="Proteomes" id="UP000502248"/>
    </source>
</evidence>
<evidence type="ECO:0000256" key="5">
    <source>
        <dbReference type="ARBA" id="ARBA00023288"/>
    </source>
</evidence>
<reference evidence="8 9" key="1">
    <citation type="submission" date="2020-04" db="EMBL/GenBank/DDBJ databases">
        <title>Genome sequencing of novel species.</title>
        <authorList>
            <person name="Heo J."/>
            <person name="Kim S.-J."/>
            <person name="Kim J.-S."/>
            <person name="Hong S.-B."/>
            <person name="Kwon S.-W."/>
        </authorList>
    </citation>
    <scope>NUCLEOTIDE SEQUENCE [LARGE SCALE GENOMIC DNA]</scope>
    <source>
        <strain evidence="8 9">MFER-1</strain>
    </source>
</reference>
<feature type="compositionally biased region" description="Polar residues" evidence="6">
    <location>
        <begin position="22"/>
        <end position="58"/>
    </location>
</feature>
<evidence type="ECO:0000256" key="6">
    <source>
        <dbReference type="SAM" id="MobiDB-lite"/>
    </source>
</evidence>
<dbReference type="Proteomes" id="UP000502248">
    <property type="component" value="Chromosome"/>
</dbReference>
<evidence type="ECO:0000256" key="3">
    <source>
        <dbReference type="ARBA" id="ARBA00023136"/>
    </source>
</evidence>
<proteinExistence type="predicted"/>
<accession>A0A7Z2VRL8</accession>
<evidence type="ECO:0000256" key="1">
    <source>
        <dbReference type="ARBA" id="ARBA00022475"/>
    </source>
</evidence>
<dbReference type="SUPFAM" id="SSF53850">
    <property type="entry name" value="Periplasmic binding protein-like II"/>
    <property type="match status" value="1"/>
</dbReference>
<dbReference type="PANTHER" id="PTHR43649">
    <property type="entry name" value="ARABINOSE-BINDING PROTEIN-RELATED"/>
    <property type="match status" value="1"/>
</dbReference>
<keyword evidence="5" id="KW-0449">Lipoprotein</keyword>
<keyword evidence="2 7" id="KW-0732">Signal</keyword>
<evidence type="ECO:0000256" key="2">
    <source>
        <dbReference type="ARBA" id="ARBA00022729"/>
    </source>
</evidence>
<feature type="signal peptide" evidence="7">
    <location>
        <begin position="1"/>
        <end position="20"/>
    </location>
</feature>
<keyword evidence="9" id="KW-1185">Reference proteome</keyword>
<dbReference type="Pfam" id="PF01547">
    <property type="entry name" value="SBP_bac_1"/>
    <property type="match status" value="1"/>
</dbReference>
<gene>
    <name evidence="8" type="ORF">HH215_34295</name>
</gene>
<evidence type="ECO:0000313" key="8">
    <source>
        <dbReference type="EMBL" id="QJD87767.1"/>
    </source>
</evidence>
<dbReference type="PANTHER" id="PTHR43649:SF33">
    <property type="entry name" value="POLYGALACTURONAN_RHAMNOGALACTURONAN-BINDING PROTEIN YTCQ"/>
    <property type="match status" value="1"/>
</dbReference>
<keyword evidence="4" id="KW-0564">Palmitate</keyword>
<dbReference type="Gene3D" id="3.40.190.10">
    <property type="entry name" value="Periplasmic binding protein-like II"/>
    <property type="match status" value="2"/>
</dbReference>
<protein>
    <submittedName>
        <fullName evidence="8">Extracellular solute-binding protein</fullName>
    </submittedName>
</protein>
<dbReference type="InterPro" id="IPR006059">
    <property type="entry name" value="SBP"/>
</dbReference>
<dbReference type="KEGG" id="cheb:HH215_34295"/>
<sequence length="564" mass="62757">MKKWVLTSVVAMLMTTAALTGCSSNKETTNGSQPASSTGSEPSEQASGPASPSESATVGGNAFVLGSEPLEFSFYGNYDWYTTPPWGGDPSTKWIQETKKVNVTAVQSGGDAATKYNMMIASNELPDVIWTERGPDVEKLREAGMLVAFDEYLDKYPNLKKSLGEAGINMLRSSDGKLYQFPNWYTSKPNGNAGYVINKKIYQELGSPALDTTDDLYNYLKLVKEKFPKVIPLEIGLGSQGDGLEVLFSAFGEDYQVRYLGLRGVPKDNKLSSIFKDPAFRESLQYSSKLFREKLMTQDAMTQTADQVKEKVLNGRVAVFASISATKYSDPGNANLKKQDPEAGYFMVWPIHKAGLDKNKIWPGTYNQLGWNVSVITKAAKNPEAIFAFLDWYTGPEGQSVSMWGPPGLYWDGFNEDGTTKFTDKYATDIEGRDKLMSSITDFQWAADTVFIDTSKAKFEMTLPENQRSWSTEQQTNITWKTQSDATQFINIDPMPESEEGIIAKQIDDLFKQVRAKAIMAKSDEDVLAILDKAEKDAQSLGLNKLLEYFTVKWQENVSKMNNN</sequence>
<dbReference type="InterPro" id="IPR050490">
    <property type="entry name" value="Bact_solute-bd_prot1"/>
</dbReference>
<keyword evidence="1" id="KW-1003">Cell membrane</keyword>
<name>A0A7Z2VRL8_9BACL</name>
<organism evidence="8 9">
    <name type="scientific">Cohnella herbarum</name>
    <dbReference type="NCBI Taxonomy" id="2728023"/>
    <lineage>
        <taxon>Bacteria</taxon>
        <taxon>Bacillati</taxon>
        <taxon>Bacillota</taxon>
        <taxon>Bacilli</taxon>
        <taxon>Bacillales</taxon>
        <taxon>Paenibacillaceae</taxon>
        <taxon>Cohnella</taxon>
    </lineage>
</organism>
<dbReference type="EMBL" id="CP051680">
    <property type="protein sequence ID" value="QJD87767.1"/>
    <property type="molecule type" value="Genomic_DNA"/>
</dbReference>
<evidence type="ECO:0000256" key="4">
    <source>
        <dbReference type="ARBA" id="ARBA00023139"/>
    </source>
</evidence>
<keyword evidence="3" id="KW-0472">Membrane</keyword>
<dbReference type="PROSITE" id="PS51257">
    <property type="entry name" value="PROKAR_LIPOPROTEIN"/>
    <property type="match status" value="1"/>
</dbReference>
<dbReference type="RefSeq" id="WP_169284009.1">
    <property type="nucleotide sequence ID" value="NZ_CP051680.1"/>
</dbReference>